<organism evidence="1">
    <name type="scientific">Anguilla anguilla</name>
    <name type="common">European freshwater eel</name>
    <name type="synonym">Muraena anguilla</name>
    <dbReference type="NCBI Taxonomy" id="7936"/>
    <lineage>
        <taxon>Eukaryota</taxon>
        <taxon>Metazoa</taxon>
        <taxon>Chordata</taxon>
        <taxon>Craniata</taxon>
        <taxon>Vertebrata</taxon>
        <taxon>Euteleostomi</taxon>
        <taxon>Actinopterygii</taxon>
        <taxon>Neopterygii</taxon>
        <taxon>Teleostei</taxon>
        <taxon>Anguilliformes</taxon>
        <taxon>Anguillidae</taxon>
        <taxon>Anguilla</taxon>
    </lineage>
</organism>
<sequence length="30" mass="3571">MYIVYVGFTLPGCVLINRYHYKVSKTWTCD</sequence>
<reference evidence="1" key="1">
    <citation type="submission" date="2014-11" db="EMBL/GenBank/DDBJ databases">
        <authorList>
            <person name="Amaro Gonzalez C."/>
        </authorList>
    </citation>
    <scope>NUCLEOTIDE SEQUENCE</scope>
</reference>
<proteinExistence type="predicted"/>
<name>A0A0E9WF52_ANGAN</name>
<evidence type="ECO:0000313" key="1">
    <source>
        <dbReference type="EMBL" id="JAH88118.1"/>
    </source>
</evidence>
<dbReference type="EMBL" id="GBXM01020459">
    <property type="protein sequence ID" value="JAH88118.1"/>
    <property type="molecule type" value="Transcribed_RNA"/>
</dbReference>
<protein>
    <submittedName>
        <fullName evidence="1">Uncharacterized protein</fullName>
    </submittedName>
</protein>
<accession>A0A0E9WF52</accession>
<dbReference type="AlphaFoldDB" id="A0A0E9WF52"/>
<reference evidence="1" key="2">
    <citation type="journal article" date="2015" name="Fish Shellfish Immunol.">
        <title>Early steps in the European eel (Anguilla anguilla)-Vibrio vulnificus interaction in the gills: Role of the RtxA13 toxin.</title>
        <authorList>
            <person name="Callol A."/>
            <person name="Pajuelo D."/>
            <person name="Ebbesson L."/>
            <person name="Teles M."/>
            <person name="MacKenzie S."/>
            <person name="Amaro C."/>
        </authorList>
    </citation>
    <scope>NUCLEOTIDE SEQUENCE</scope>
</reference>